<evidence type="ECO:0000256" key="3">
    <source>
        <dbReference type="ARBA" id="ARBA00023125"/>
    </source>
</evidence>
<evidence type="ECO:0000313" key="6">
    <source>
        <dbReference type="EMBL" id="MDQ7251201.1"/>
    </source>
</evidence>
<proteinExistence type="inferred from homology"/>
<dbReference type="Gene3D" id="1.10.10.10">
    <property type="entry name" value="Winged helix-like DNA-binding domain superfamily/Winged helix DNA-binding domain"/>
    <property type="match status" value="1"/>
</dbReference>
<evidence type="ECO:0000256" key="4">
    <source>
        <dbReference type="ARBA" id="ARBA00023163"/>
    </source>
</evidence>
<dbReference type="SUPFAM" id="SSF53850">
    <property type="entry name" value="Periplasmic binding protein-like II"/>
    <property type="match status" value="1"/>
</dbReference>
<dbReference type="CDD" id="cd08432">
    <property type="entry name" value="PBP2_GcdR_TrpI_HvrB_AmpR_like"/>
    <property type="match status" value="1"/>
</dbReference>
<comment type="caution">
    <text evidence="6">The sequence shown here is derived from an EMBL/GenBank/DDBJ whole genome shotgun (WGS) entry which is preliminary data.</text>
</comment>
<evidence type="ECO:0000313" key="7">
    <source>
        <dbReference type="Proteomes" id="UP001230156"/>
    </source>
</evidence>
<dbReference type="PANTHER" id="PTHR30537:SF79">
    <property type="entry name" value="TRANSCRIPTIONAL REGULATOR-RELATED"/>
    <property type="match status" value="1"/>
</dbReference>
<dbReference type="PRINTS" id="PR00039">
    <property type="entry name" value="HTHLYSR"/>
</dbReference>
<name>A0ABU0YW32_9PROT</name>
<accession>A0ABU0YW32</accession>
<dbReference type="PROSITE" id="PS50931">
    <property type="entry name" value="HTH_LYSR"/>
    <property type="match status" value="1"/>
</dbReference>
<evidence type="ECO:0000256" key="2">
    <source>
        <dbReference type="ARBA" id="ARBA00023015"/>
    </source>
</evidence>
<evidence type="ECO:0000259" key="5">
    <source>
        <dbReference type="PROSITE" id="PS50931"/>
    </source>
</evidence>
<dbReference type="InterPro" id="IPR036390">
    <property type="entry name" value="WH_DNA-bd_sf"/>
</dbReference>
<dbReference type="Pfam" id="PF00126">
    <property type="entry name" value="HTH_1"/>
    <property type="match status" value="1"/>
</dbReference>
<dbReference type="SUPFAM" id="SSF46785">
    <property type="entry name" value="Winged helix' DNA-binding domain"/>
    <property type="match status" value="1"/>
</dbReference>
<dbReference type="InterPro" id="IPR058163">
    <property type="entry name" value="LysR-type_TF_proteobact-type"/>
</dbReference>
<dbReference type="RefSeq" id="WP_379961332.1">
    <property type="nucleotide sequence ID" value="NZ_JAUYVI010000009.1"/>
</dbReference>
<feature type="domain" description="HTH lysR-type" evidence="5">
    <location>
        <begin position="9"/>
        <end position="66"/>
    </location>
</feature>
<sequence>MATRTQRLPSLNALKVFWAAARHGSFVKAASELHVTASAVSLQIRQLEDELGLKLFERTPKGLALTAAGARVLPDVNSAFDRLRATFASLGESEESGAMLTVSAAPSFAAKWLLPRLNRFLAAHPEIEVSIKATVELADFERGEADLGIRYGSGGYPDLVTELLMREMVFPVCSPALLKAQKKRPTVDFLNEVNLLHDDSADRNDALPGWKMWLRAAAIEGVDWRKGPRFNQTVLAIEAAAAGLGVALAPAVLVEGDLASGRLVRLDTAELSEPFAYYLVYPSEKGDRAAVKAFRAWLLNELGSAEPRIEHPTRASVAA</sequence>
<comment type="similarity">
    <text evidence="1">Belongs to the LysR transcriptional regulatory family.</text>
</comment>
<protein>
    <submittedName>
        <fullName evidence="6">Transcriptional regulator GcvA</fullName>
    </submittedName>
</protein>
<evidence type="ECO:0000256" key="1">
    <source>
        <dbReference type="ARBA" id="ARBA00009437"/>
    </source>
</evidence>
<organism evidence="6 7">
    <name type="scientific">Dongia sedimenti</name>
    <dbReference type="NCBI Taxonomy" id="3064282"/>
    <lineage>
        <taxon>Bacteria</taxon>
        <taxon>Pseudomonadati</taxon>
        <taxon>Pseudomonadota</taxon>
        <taxon>Alphaproteobacteria</taxon>
        <taxon>Rhodospirillales</taxon>
        <taxon>Dongiaceae</taxon>
        <taxon>Dongia</taxon>
    </lineage>
</organism>
<keyword evidence="2" id="KW-0805">Transcription regulation</keyword>
<dbReference type="NCBIfam" id="NF008352">
    <property type="entry name" value="PRK11139.1"/>
    <property type="match status" value="1"/>
</dbReference>
<dbReference type="EMBL" id="JAUYVI010000009">
    <property type="protein sequence ID" value="MDQ7251201.1"/>
    <property type="molecule type" value="Genomic_DNA"/>
</dbReference>
<dbReference type="Proteomes" id="UP001230156">
    <property type="component" value="Unassembled WGS sequence"/>
</dbReference>
<gene>
    <name evidence="6" type="primary">gcvA</name>
    <name evidence="6" type="ORF">Q8A70_26170</name>
</gene>
<dbReference type="InterPro" id="IPR000847">
    <property type="entry name" value="LysR_HTH_N"/>
</dbReference>
<keyword evidence="3" id="KW-0238">DNA-binding</keyword>
<reference evidence="7" key="1">
    <citation type="submission" date="2023-08" db="EMBL/GenBank/DDBJ databases">
        <title>Rhodospirillaceae gen. nov., a novel taxon isolated from the Yangtze River Yuezi River estuary sludge.</title>
        <authorList>
            <person name="Ruan L."/>
        </authorList>
    </citation>
    <scope>NUCLEOTIDE SEQUENCE [LARGE SCALE GENOMIC DNA]</scope>
    <source>
        <strain evidence="7">R-7</strain>
    </source>
</reference>
<dbReference type="PANTHER" id="PTHR30537">
    <property type="entry name" value="HTH-TYPE TRANSCRIPTIONAL REGULATOR"/>
    <property type="match status" value="1"/>
</dbReference>
<dbReference type="Pfam" id="PF03466">
    <property type="entry name" value="LysR_substrate"/>
    <property type="match status" value="1"/>
</dbReference>
<dbReference type="InterPro" id="IPR005119">
    <property type="entry name" value="LysR_subst-bd"/>
</dbReference>
<dbReference type="Gene3D" id="3.40.190.10">
    <property type="entry name" value="Periplasmic binding protein-like II"/>
    <property type="match status" value="2"/>
</dbReference>
<keyword evidence="7" id="KW-1185">Reference proteome</keyword>
<dbReference type="InterPro" id="IPR036388">
    <property type="entry name" value="WH-like_DNA-bd_sf"/>
</dbReference>
<keyword evidence="4" id="KW-0804">Transcription</keyword>